<keyword evidence="5" id="KW-1185">Reference proteome</keyword>
<proteinExistence type="predicted"/>
<name>A0A2K3QP62_9HYPO</name>
<dbReference type="PROSITE" id="PS50238">
    <property type="entry name" value="RHOGAP"/>
    <property type="match status" value="1"/>
</dbReference>
<feature type="region of interest" description="Disordered" evidence="2">
    <location>
        <begin position="734"/>
        <end position="801"/>
    </location>
</feature>
<feature type="compositionally biased region" description="Polar residues" evidence="2">
    <location>
        <begin position="526"/>
        <end position="535"/>
    </location>
</feature>
<dbReference type="AlphaFoldDB" id="A0A2K3QP62"/>
<feature type="compositionally biased region" description="Low complexity" evidence="2">
    <location>
        <begin position="747"/>
        <end position="757"/>
    </location>
</feature>
<dbReference type="SUPFAM" id="SSF48350">
    <property type="entry name" value="GTPase activation domain, GAP"/>
    <property type="match status" value="1"/>
</dbReference>
<dbReference type="OrthoDB" id="9994905at2759"/>
<dbReference type="PANTHER" id="PTHR45808">
    <property type="entry name" value="RHO GTPASE-ACTIVATING PROTEIN 68F"/>
    <property type="match status" value="1"/>
</dbReference>
<reference evidence="4 5" key="1">
    <citation type="submission" date="2017-08" db="EMBL/GenBank/DDBJ databases">
        <title>Harnessing the power of phylogenomics to disentangle the directionality and signatures of interkingdom host jumping in the parasitic fungal genus Tolypocladium.</title>
        <authorList>
            <person name="Quandt C.A."/>
            <person name="Patterson W."/>
            <person name="Spatafora J.W."/>
        </authorList>
    </citation>
    <scope>NUCLEOTIDE SEQUENCE [LARGE SCALE GENOMIC DNA]</scope>
    <source>
        <strain evidence="4 5">CBS 113982</strain>
    </source>
</reference>
<dbReference type="EMBL" id="NRSZ01000129">
    <property type="protein sequence ID" value="PNY29307.1"/>
    <property type="molecule type" value="Genomic_DNA"/>
</dbReference>
<feature type="compositionally biased region" description="Low complexity" evidence="2">
    <location>
        <begin position="543"/>
        <end position="555"/>
    </location>
</feature>
<evidence type="ECO:0000313" key="5">
    <source>
        <dbReference type="Proteomes" id="UP000236621"/>
    </source>
</evidence>
<evidence type="ECO:0000256" key="1">
    <source>
        <dbReference type="SAM" id="Coils"/>
    </source>
</evidence>
<dbReference type="CDD" id="cd00159">
    <property type="entry name" value="RhoGAP"/>
    <property type="match status" value="1"/>
</dbReference>
<keyword evidence="1" id="KW-0175">Coiled coil</keyword>
<feature type="compositionally biased region" description="Basic and acidic residues" evidence="2">
    <location>
        <begin position="758"/>
        <end position="769"/>
    </location>
</feature>
<dbReference type="Proteomes" id="UP000236621">
    <property type="component" value="Unassembled WGS sequence"/>
</dbReference>
<comment type="caution">
    <text evidence="4">The sequence shown here is derived from an EMBL/GenBank/DDBJ whole genome shotgun (WGS) entry which is preliminary data.</text>
</comment>
<accession>A0A2K3QP62</accession>
<dbReference type="GO" id="GO:0007165">
    <property type="term" value="P:signal transduction"/>
    <property type="evidence" value="ECO:0007669"/>
    <property type="project" value="InterPro"/>
</dbReference>
<evidence type="ECO:0000313" key="4">
    <source>
        <dbReference type="EMBL" id="PNY29307.1"/>
    </source>
</evidence>
<protein>
    <submittedName>
        <fullName evidence="4">Rho-GTPase-activating protein 6</fullName>
    </submittedName>
</protein>
<feature type="domain" description="Rho-GAP" evidence="3">
    <location>
        <begin position="176"/>
        <end position="452"/>
    </location>
</feature>
<sequence>MARPTRLAASQSSHQLATNDAFVPRRLPPSASSISLAFPHNVSVHSLLAQGSRVRSSGTWTTSSGELGFLSDTDEVEDRAIYIHEYNRLAKKARYPRPLWHGVRQLLVDDFSAEQRGDVVQSPEKRGWLHRFLRPTAGRPASQTPNTSCQLQPRPRRSVSDLAHMLHPRREPPKIVDIQDMVRLSGKSMLYLPQEYAPCCLILPTCIRATAQHLAQNVTTRGIFRIPGSVRIVGSLFNHYCYADNGGDDIAGTVRCANLPLHIPYSVHDVASTFKRLLSVLPGGILGSLALFDALVAIHSQLNGEPEFPRTKQTKVRARLIALAIGTIKSQFRRELICAVFGLLSLIGRVSEVTPREDEDGRPLPTGDLMGYSALGIVFGPLLVGDLLDQYSMKLATPSSGMLLFPLSPRGLRRDRRRAKAEGNHSDPPTVNRVLVANNMAEMLIANWRDIVRQMKCLGTHRRKDVSSVNLRTNSLRPSASDFAIKMPRDMDTTKGKSKGDGTDPDGPVWLRYGSDKSPESASGEEVSSQSLTATQDERETPAVGGMASSVAAAVHTEEQRRQGEILGGPTQVGTSKSMPALKSSDAGTLTHEGFRHVPSLGTMVPYREPPPIAQHLNRPRPLSTPSPAPQTTDEFPVMDTVHPGPATRPRGTTILYSQIQNLQRHLGAKNEEASQLRRQLEAQEDTEVGTLSEQLRAANRDLCMWKERAESAEKRVKVFERFTTRLRTIRDNIFQERQRRTDEDASSTPTPTPTRRSASDDGDGARTADDEDSGGPGLEGRRAASAQATGGERSDDGTRTEDAGVVAARLRKCLHGELQTATAHEGTLDSPPAVLSSIMGGDGASSPRGYEGMDIMGGAEKVWAVAVELLRMEDDGVV</sequence>
<dbReference type="STRING" id="45235.A0A2K3QP62"/>
<dbReference type="Pfam" id="PF00620">
    <property type="entry name" value="RhoGAP"/>
    <property type="match status" value="1"/>
</dbReference>
<dbReference type="Gene3D" id="1.10.555.10">
    <property type="entry name" value="Rho GTPase activation protein"/>
    <property type="match status" value="1"/>
</dbReference>
<organism evidence="4 5">
    <name type="scientific">Tolypocladium capitatum</name>
    <dbReference type="NCBI Taxonomy" id="45235"/>
    <lineage>
        <taxon>Eukaryota</taxon>
        <taxon>Fungi</taxon>
        <taxon>Dikarya</taxon>
        <taxon>Ascomycota</taxon>
        <taxon>Pezizomycotina</taxon>
        <taxon>Sordariomycetes</taxon>
        <taxon>Hypocreomycetidae</taxon>
        <taxon>Hypocreales</taxon>
        <taxon>Ophiocordycipitaceae</taxon>
        <taxon>Tolypocladium</taxon>
    </lineage>
</organism>
<evidence type="ECO:0000256" key="2">
    <source>
        <dbReference type="SAM" id="MobiDB-lite"/>
    </source>
</evidence>
<feature type="compositionally biased region" description="Basic and acidic residues" evidence="2">
    <location>
        <begin position="487"/>
        <end position="502"/>
    </location>
</feature>
<dbReference type="InterPro" id="IPR000198">
    <property type="entry name" value="RhoGAP_dom"/>
</dbReference>
<gene>
    <name evidence="4" type="ORF">TCAP_00777</name>
</gene>
<feature type="compositionally biased region" description="Basic and acidic residues" evidence="2">
    <location>
        <begin position="734"/>
        <end position="744"/>
    </location>
</feature>
<evidence type="ECO:0000259" key="3">
    <source>
        <dbReference type="PROSITE" id="PS50238"/>
    </source>
</evidence>
<feature type="region of interest" description="Disordered" evidence="2">
    <location>
        <begin position="612"/>
        <end position="637"/>
    </location>
</feature>
<dbReference type="InterPro" id="IPR008936">
    <property type="entry name" value="Rho_GTPase_activation_prot"/>
</dbReference>
<feature type="region of interest" description="Disordered" evidence="2">
    <location>
        <begin position="479"/>
        <end position="592"/>
    </location>
</feature>
<dbReference type="SMART" id="SM00324">
    <property type="entry name" value="RhoGAP"/>
    <property type="match status" value="1"/>
</dbReference>
<feature type="coiled-coil region" evidence="1">
    <location>
        <begin position="660"/>
        <end position="687"/>
    </location>
</feature>